<dbReference type="Proteomes" id="UP000054869">
    <property type="component" value="Unassembled WGS sequence"/>
</dbReference>
<feature type="transmembrane region" description="Helical" evidence="1">
    <location>
        <begin position="34"/>
        <end position="54"/>
    </location>
</feature>
<name>A0A0W0VRH8_9GAMM</name>
<reference evidence="3 4" key="1">
    <citation type="submission" date="2015-11" db="EMBL/GenBank/DDBJ databases">
        <title>Genomic analysis of 38 Legionella species identifies large and diverse effector repertoires.</title>
        <authorList>
            <person name="Burstein D."/>
            <person name="Amaro F."/>
            <person name="Zusman T."/>
            <person name="Lifshitz Z."/>
            <person name="Cohen O."/>
            <person name="Gilbert J.A."/>
            <person name="Pupko T."/>
            <person name="Shuman H.A."/>
            <person name="Segal G."/>
        </authorList>
    </citation>
    <scope>NUCLEOTIDE SEQUENCE [LARGE SCALE GENOMIC DNA]</scope>
    <source>
        <strain evidence="3 4">ATCC 49751</strain>
    </source>
</reference>
<protein>
    <recommendedName>
        <fullName evidence="2">DUF3592 domain-containing protein</fullName>
    </recommendedName>
</protein>
<evidence type="ECO:0000256" key="1">
    <source>
        <dbReference type="SAM" id="Phobius"/>
    </source>
</evidence>
<dbReference type="InterPro" id="IPR021994">
    <property type="entry name" value="DUF3592"/>
</dbReference>
<evidence type="ECO:0000313" key="4">
    <source>
        <dbReference type="Proteomes" id="UP000054869"/>
    </source>
</evidence>
<keyword evidence="1" id="KW-1133">Transmembrane helix</keyword>
<accession>A0A0W0VRH8</accession>
<dbReference type="AlphaFoldDB" id="A0A0W0VRH8"/>
<dbReference type="PATRIC" id="fig|45067.4.peg.1208"/>
<proteinExistence type="predicted"/>
<feature type="transmembrane region" description="Helical" evidence="1">
    <location>
        <begin position="140"/>
        <end position="162"/>
    </location>
</feature>
<feature type="domain" description="DUF3592" evidence="2">
    <location>
        <begin position="66"/>
        <end position="135"/>
    </location>
</feature>
<gene>
    <name evidence="3" type="ORF">Llan_1154</name>
</gene>
<evidence type="ECO:0000313" key="3">
    <source>
        <dbReference type="EMBL" id="KTD22664.1"/>
    </source>
</evidence>
<organism evidence="3 4">
    <name type="scientific">Legionella lansingensis</name>
    <dbReference type="NCBI Taxonomy" id="45067"/>
    <lineage>
        <taxon>Bacteria</taxon>
        <taxon>Pseudomonadati</taxon>
        <taxon>Pseudomonadota</taxon>
        <taxon>Gammaproteobacteria</taxon>
        <taxon>Legionellales</taxon>
        <taxon>Legionellaceae</taxon>
        <taxon>Legionella</taxon>
    </lineage>
</organism>
<dbReference type="eggNOG" id="ENOG503344A">
    <property type="taxonomic scope" value="Bacteria"/>
</dbReference>
<keyword evidence="1" id="KW-0472">Membrane</keyword>
<comment type="caution">
    <text evidence="3">The sequence shown here is derived from an EMBL/GenBank/DDBJ whole genome shotgun (WGS) entry which is preliminary data.</text>
</comment>
<keyword evidence="1" id="KW-0812">Transmembrane</keyword>
<sequence length="168" mass="19743">MIDNKINNLHSIFSHQLCYIFNQCNHNLYIMKQLTALFIMASVVTFLLAGYYFIEGWRFSYSSVQTKGEIIGFVVKPSQNNVTRAEMLNYPVIHFETQTKEPFTFTSQWGFNPHKYKVGDKVYILYHPHNPNHVYMGNYLLIWMRFVLVLLAAVFFLLLASVTSKKRQ</sequence>
<dbReference type="Pfam" id="PF12158">
    <property type="entry name" value="DUF3592"/>
    <property type="match status" value="1"/>
</dbReference>
<dbReference type="EMBL" id="LNYI01000023">
    <property type="protein sequence ID" value="KTD22664.1"/>
    <property type="molecule type" value="Genomic_DNA"/>
</dbReference>
<dbReference type="STRING" id="45067.Llan_1154"/>
<keyword evidence="4" id="KW-1185">Reference proteome</keyword>
<evidence type="ECO:0000259" key="2">
    <source>
        <dbReference type="Pfam" id="PF12158"/>
    </source>
</evidence>